<evidence type="ECO:0000313" key="2">
    <source>
        <dbReference type="EMBL" id="QDQ28634.1"/>
    </source>
</evidence>
<dbReference type="AlphaFoldDB" id="A0A516SKG1"/>
<dbReference type="EMBL" id="CP041730">
    <property type="protein sequence ID" value="QDQ28634.1"/>
    <property type="molecule type" value="Genomic_DNA"/>
</dbReference>
<name>A0A516SKG1_9NEIS</name>
<reference evidence="3" key="1">
    <citation type="submission" date="2019-07" db="EMBL/GenBank/DDBJ databases">
        <title>Chitinimonas sp. nov., isolated from Ny-Alesund, arctica soil.</title>
        <authorList>
            <person name="Xu Q."/>
            <person name="Peng F."/>
        </authorList>
    </citation>
    <scope>NUCLEOTIDE SEQUENCE [LARGE SCALE GENOMIC DNA]</scope>
    <source>
        <strain evidence="3">R3-44</strain>
    </source>
</reference>
<feature type="compositionally biased region" description="Polar residues" evidence="1">
    <location>
        <begin position="51"/>
        <end position="63"/>
    </location>
</feature>
<dbReference type="Proteomes" id="UP000317550">
    <property type="component" value="Chromosome"/>
</dbReference>
<keyword evidence="3" id="KW-1185">Reference proteome</keyword>
<dbReference type="RefSeq" id="WP_144280017.1">
    <property type="nucleotide sequence ID" value="NZ_CP041730.1"/>
</dbReference>
<proteinExistence type="predicted"/>
<sequence length="72" mass="7815">MSSMGAVKSYSASLSQTLQESTRILMQDVQRGADRLDRKKAAISQAGLERVQQSNQTSANISAHQGKIDTYA</sequence>
<accession>A0A516SKG1</accession>
<protein>
    <submittedName>
        <fullName evidence="2">Uncharacterized protein</fullName>
    </submittedName>
</protein>
<dbReference type="OrthoDB" id="9429680at2"/>
<gene>
    <name evidence="2" type="ORF">FNU76_21020</name>
</gene>
<dbReference type="KEGG" id="cari:FNU76_21020"/>
<evidence type="ECO:0000313" key="3">
    <source>
        <dbReference type="Proteomes" id="UP000317550"/>
    </source>
</evidence>
<evidence type="ECO:0000256" key="1">
    <source>
        <dbReference type="SAM" id="MobiDB-lite"/>
    </source>
</evidence>
<organism evidence="2 3">
    <name type="scientific">Chitinimonas arctica</name>
    <dbReference type="NCBI Taxonomy" id="2594795"/>
    <lineage>
        <taxon>Bacteria</taxon>
        <taxon>Pseudomonadati</taxon>
        <taxon>Pseudomonadota</taxon>
        <taxon>Betaproteobacteria</taxon>
        <taxon>Neisseriales</taxon>
        <taxon>Chitinibacteraceae</taxon>
        <taxon>Chitinimonas</taxon>
    </lineage>
</organism>
<feature type="region of interest" description="Disordered" evidence="1">
    <location>
        <begin position="46"/>
        <end position="72"/>
    </location>
</feature>